<keyword evidence="2" id="KW-0547">Nucleotide-binding</keyword>
<dbReference type="InterPro" id="IPR003439">
    <property type="entry name" value="ABC_transporter-like_ATP-bd"/>
</dbReference>
<dbReference type="Pfam" id="PF00005">
    <property type="entry name" value="ABC_tran"/>
    <property type="match status" value="1"/>
</dbReference>
<proteinExistence type="predicted"/>
<dbReference type="PATRIC" id="fig|186479.3.peg.9112"/>
<dbReference type="GO" id="GO:0005524">
    <property type="term" value="F:ATP binding"/>
    <property type="evidence" value="ECO:0007669"/>
    <property type="project" value="UniProtKB-KW"/>
</dbReference>
<organism evidence="2 3">
    <name type="scientific">Kouleothrix aurantiaca</name>
    <dbReference type="NCBI Taxonomy" id="186479"/>
    <lineage>
        <taxon>Bacteria</taxon>
        <taxon>Bacillati</taxon>
        <taxon>Chloroflexota</taxon>
        <taxon>Chloroflexia</taxon>
        <taxon>Chloroflexales</taxon>
        <taxon>Roseiflexineae</taxon>
        <taxon>Roseiflexaceae</taxon>
        <taxon>Kouleothrix</taxon>
    </lineage>
</organism>
<dbReference type="PANTHER" id="PTHR42798:SF2">
    <property type="entry name" value="ABC TRANSPORTER ATP-BINDING PROTEIN MG467-RELATED"/>
    <property type="match status" value="1"/>
</dbReference>
<sequence>MALIDIQNVAKVYKMGDVEVHALRGVSLTIEEGEMVAIMGPSGSGKSTLMNIMGCLDQPSSGTYLLDDVDVGSLNDDQLAAIRNRKVGFVFQQYMLLQRTDALRNVEMPLLYGDGRDRPAR</sequence>
<dbReference type="Proteomes" id="UP000050509">
    <property type="component" value="Unassembled WGS sequence"/>
</dbReference>
<feature type="domain" description="ABC transporter" evidence="1">
    <location>
        <begin position="23"/>
        <end position="105"/>
    </location>
</feature>
<evidence type="ECO:0000313" key="2">
    <source>
        <dbReference type="EMBL" id="KPV52347.1"/>
    </source>
</evidence>
<gene>
    <name evidence="2" type="ORF">SE17_16035</name>
</gene>
<reference evidence="2 3" key="1">
    <citation type="submission" date="2015-09" db="EMBL/GenBank/DDBJ databases">
        <title>Draft genome sequence of Kouleothrix aurantiaca JCM 19913.</title>
        <authorList>
            <person name="Hemp J."/>
        </authorList>
    </citation>
    <scope>NUCLEOTIDE SEQUENCE [LARGE SCALE GENOMIC DNA]</scope>
    <source>
        <strain evidence="2 3">COM-B</strain>
    </source>
</reference>
<dbReference type="PANTHER" id="PTHR42798">
    <property type="entry name" value="LIPOPROTEIN-RELEASING SYSTEM ATP-BINDING PROTEIN LOLD"/>
    <property type="match status" value="1"/>
</dbReference>
<feature type="non-terminal residue" evidence="2">
    <location>
        <position position="121"/>
    </location>
</feature>
<comment type="caution">
    <text evidence="2">The sequence shown here is derived from an EMBL/GenBank/DDBJ whole genome shotgun (WGS) entry which is preliminary data.</text>
</comment>
<dbReference type="Gene3D" id="3.40.50.300">
    <property type="entry name" value="P-loop containing nucleotide triphosphate hydrolases"/>
    <property type="match status" value="1"/>
</dbReference>
<evidence type="ECO:0000313" key="3">
    <source>
        <dbReference type="Proteomes" id="UP000050509"/>
    </source>
</evidence>
<dbReference type="EMBL" id="LJCR01000577">
    <property type="protein sequence ID" value="KPV52347.1"/>
    <property type="molecule type" value="Genomic_DNA"/>
</dbReference>
<name>A0A0P9F740_9CHLR</name>
<dbReference type="InterPro" id="IPR027417">
    <property type="entry name" value="P-loop_NTPase"/>
</dbReference>
<evidence type="ECO:0000259" key="1">
    <source>
        <dbReference type="Pfam" id="PF00005"/>
    </source>
</evidence>
<protein>
    <submittedName>
        <fullName evidence="2">Macrolide ABC transporter ATP-binding protein</fullName>
    </submittedName>
</protein>
<keyword evidence="2" id="KW-0067">ATP-binding</keyword>
<dbReference type="GO" id="GO:0016887">
    <property type="term" value="F:ATP hydrolysis activity"/>
    <property type="evidence" value="ECO:0007669"/>
    <property type="project" value="InterPro"/>
</dbReference>
<keyword evidence="3" id="KW-1185">Reference proteome</keyword>
<dbReference type="AlphaFoldDB" id="A0A0P9F740"/>
<accession>A0A0P9F740</accession>
<dbReference type="SUPFAM" id="SSF52540">
    <property type="entry name" value="P-loop containing nucleoside triphosphate hydrolases"/>
    <property type="match status" value="1"/>
</dbReference>